<evidence type="ECO:0000313" key="5">
    <source>
        <dbReference type="EMBL" id="KAK4537767.1"/>
    </source>
</evidence>
<dbReference type="Pfam" id="PF05724">
    <property type="entry name" value="TPMT"/>
    <property type="match status" value="1"/>
</dbReference>
<name>A0AAV9IZK2_CYACA</name>
<keyword evidence="6" id="KW-1185">Reference proteome</keyword>
<accession>A0AAV9IZK2</accession>
<dbReference type="AlphaFoldDB" id="A0AAV9IZK2"/>
<evidence type="ECO:0000256" key="4">
    <source>
        <dbReference type="ARBA" id="ARBA00022691"/>
    </source>
</evidence>
<dbReference type="InterPro" id="IPR008854">
    <property type="entry name" value="TPMT"/>
</dbReference>
<dbReference type="EMBL" id="JANCYW010000014">
    <property type="protein sequence ID" value="KAK4537767.1"/>
    <property type="molecule type" value="Genomic_DNA"/>
</dbReference>
<keyword evidence="3" id="KW-0808">Transferase</keyword>
<comment type="caution">
    <text evidence="5">The sequence shown here is derived from an EMBL/GenBank/DDBJ whole genome shotgun (WGS) entry which is preliminary data.</text>
</comment>
<dbReference type="SUPFAM" id="SSF53335">
    <property type="entry name" value="S-adenosyl-L-methionine-dependent methyltransferases"/>
    <property type="match status" value="1"/>
</dbReference>
<keyword evidence="1" id="KW-0597">Phosphoprotein</keyword>
<gene>
    <name evidence="5" type="ORF">CDCA_CDCA14G3792</name>
</gene>
<organism evidence="5 6">
    <name type="scientific">Cyanidium caldarium</name>
    <name type="common">Red alga</name>
    <dbReference type="NCBI Taxonomy" id="2771"/>
    <lineage>
        <taxon>Eukaryota</taxon>
        <taxon>Rhodophyta</taxon>
        <taxon>Bangiophyceae</taxon>
        <taxon>Cyanidiales</taxon>
        <taxon>Cyanidiaceae</taxon>
        <taxon>Cyanidium</taxon>
    </lineage>
</organism>
<dbReference type="Gene3D" id="3.40.50.150">
    <property type="entry name" value="Vaccinia Virus protein VP39"/>
    <property type="match status" value="1"/>
</dbReference>
<keyword evidence="4" id="KW-0949">S-adenosyl-L-methionine</keyword>
<protein>
    <recommendedName>
        <fullName evidence="7">Thiopurine S-methyltransferase</fullName>
    </recommendedName>
</protein>
<dbReference type="PROSITE" id="PS51585">
    <property type="entry name" value="SAM_MT_TPMT"/>
    <property type="match status" value="1"/>
</dbReference>
<dbReference type="GO" id="GO:0008757">
    <property type="term" value="F:S-adenosylmethionine-dependent methyltransferase activity"/>
    <property type="evidence" value="ECO:0007669"/>
    <property type="project" value="InterPro"/>
</dbReference>
<dbReference type="CDD" id="cd02440">
    <property type="entry name" value="AdoMet_MTases"/>
    <property type="match status" value="1"/>
</dbReference>
<dbReference type="GO" id="GO:0032259">
    <property type="term" value="P:methylation"/>
    <property type="evidence" value="ECO:0007669"/>
    <property type="project" value="UniProtKB-KW"/>
</dbReference>
<reference evidence="5 6" key="1">
    <citation type="submission" date="2022-07" db="EMBL/GenBank/DDBJ databases">
        <title>Genome-wide signatures of adaptation to extreme environments.</title>
        <authorList>
            <person name="Cho C.H."/>
            <person name="Yoon H.S."/>
        </authorList>
    </citation>
    <scope>NUCLEOTIDE SEQUENCE [LARGE SCALE GENOMIC DNA]</scope>
    <source>
        <strain evidence="5 6">DBV 063 E5</strain>
    </source>
</reference>
<sequence>MSTVDWQQRWVDGNTPWDFGAAHPFLVHKSSSFSLTGRALVPGCGSGYDVLALARGGRERTVIGLDLSEVARKRAIALRDDSGVSAERAQFVVADFFEYDGGGGRFELVYDYTFFCALPPAWRERWAAKMAQLVSPGGRLFTLVFPVYGRGDGSEGGPPFSVSPEAYATVLEPVGFVQEEGGAIPSEYARDYSSMNPSFQERYAIWVLRKE</sequence>
<evidence type="ECO:0000313" key="6">
    <source>
        <dbReference type="Proteomes" id="UP001301350"/>
    </source>
</evidence>
<dbReference type="PANTHER" id="PTHR32183">
    <property type="match status" value="1"/>
</dbReference>
<dbReference type="Proteomes" id="UP001301350">
    <property type="component" value="Unassembled WGS sequence"/>
</dbReference>
<dbReference type="PANTHER" id="PTHR32183:SF11">
    <property type="entry name" value="THIOL METHYLTRANSFERASE 2-RELATED"/>
    <property type="match status" value="1"/>
</dbReference>
<proteinExistence type="predicted"/>
<dbReference type="InterPro" id="IPR029063">
    <property type="entry name" value="SAM-dependent_MTases_sf"/>
</dbReference>
<evidence type="ECO:0008006" key="7">
    <source>
        <dbReference type="Google" id="ProtNLM"/>
    </source>
</evidence>
<evidence type="ECO:0000256" key="2">
    <source>
        <dbReference type="ARBA" id="ARBA00022603"/>
    </source>
</evidence>
<evidence type="ECO:0000256" key="1">
    <source>
        <dbReference type="ARBA" id="ARBA00022553"/>
    </source>
</evidence>
<keyword evidence="2" id="KW-0489">Methyltransferase</keyword>
<evidence type="ECO:0000256" key="3">
    <source>
        <dbReference type="ARBA" id="ARBA00022679"/>
    </source>
</evidence>